<keyword evidence="1" id="KW-0812">Transmembrane</keyword>
<dbReference type="Proteomes" id="UP001367508">
    <property type="component" value="Unassembled WGS sequence"/>
</dbReference>
<organism evidence="2 3">
    <name type="scientific">Canavalia gladiata</name>
    <name type="common">Sword bean</name>
    <name type="synonym">Dolichos gladiatus</name>
    <dbReference type="NCBI Taxonomy" id="3824"/>
    <lineage>
        <taxon>Eukaryota</taxon>
        <taxon>Viridiplantae</taxon>
        <taxon>Streptophyta</taxon>
        <taxon>Embryophyta</taxon>
        <taxon>Tracheophyta</taxon>
        <taxon>Spermatophyta</taxon>
        <taxon>Magnoliopsida</taxon>
        <taxon>eudicotyledons</taxon>
        <taxon>Gunneridae</taxon>
        <taxon>Pentapetalae</taxon>
        <taxon>rosids</taxon>
        <taxon>fabids</taxon>
        <taxon>Fabales</taxon>
        <taxon>Fabaceae</taxon>
        <taxon>Papilionoideae</taxon>
        <taxon>50 kb inversion clade</taxon>
        <taxon>NPAAA clade</taxon>
        <taxon>indigoferoid/millettioid clade</taxon>
        <taxon>Phaseoleae</taxon>
        <taxon>Canavalia</taxon>
    </lineage>
</organism>
<sequence length="100" mass="11600">MHVGGGSQLDLDSFRFWLSGELLSVSVLAGSALRKFVSLWRKRRLNLWELRGVFRFCFLQGRFCRILLRFFLKGTFSLAHQGSRLETRIRLVPISPKEEG</sequence>
<comment type="caution">
    <text evidence="2">The sequence shown here is derived from an EMBL/GenBank/DDBJ whole genome shotgun (WGS) entry which is preliminary data.</text>
</comment>
<keyword evidence="1" id="KW-1133">Transmembrane helix</keyword>
<feature type="transmembrane region" description="Helical" evidence="1">
    <location>
        <begin position="16"/>
        <end position="37"/>
    </location>
</feature>
<dbReference type="AlphaFoldDB" id="A0AAN9MU02"/>
<dbReference type="EMBL" id="JAYMYQ010000001">
    <property type="protein sequence ID" value="KAK7360627.1"/>
    <property type="molecule type" value="Genomic_DNA"/>
</dbReference>
<evidence type="ECO:0000313" key="2">
    <source>
        <dbReference type="EMBL" id="KAK7360627.1"/>
    </source>
</evidence>
<evidence type="ECO:0000313" key="3">
    <source>
        <dbReference type="Proteomes" id="UP001367508"/>
    </source>
</evidence>
<accession>A0AAN9MU02</accession>
<protein>
    <submittedName>
        <fullName evidence="2">Uncharacterized protein</fullName>
    </submittedName>
</protein>
<keyword evidence="3" id="KW-1185">Reference proteome</keyword>
<evidence type="ECO:0000256" key="1">
    <source>
        <dbReference type="SAM" id="Phobius"/>
    </source>
</evidence>
<name>A0AAN9MU02_CANGL</name>
<keyword evidence="1" id="KW-0472">Membrane</keyword>
<reference evidence="2 3" key="1">
    <citation type="submission" date="2024-01" db="EMBL/GenBank/DDBJ databases">
        <title>The genomes of 5 underutilized Papilionoideae crops provide insights into root nodulation and disease resistanc.</title>
        <authorList>
            <person name="Jiang F."/>
        </authorList>
    </citation>
    <scope>NUCLEOTIDE SEQUENCE [LARGE SCALE GENOMIC DNA]</scope>
    <source>
        <strain evidence="2">LVBAO_FW01</strain>
        <tissue evidence="2">Leaves</tissue>
    </source>
</reference>
<gene>
    <name evidence="2" type="ORF">VNO77_02635</name>
</gene>
<proteinExistence type="predicted"/>